<sequence>MNESKEIVYAWEELSRGDLYYCPHCYSEMIYRKGEINRPHFAHKALVDCPFSGDNESKEHYDMKKIFFNFLKNKYPSLTIELEKCLIPNRRADMVIYGQSQTLVVEFQASKIEFKDVKERTQDYNKLGYPVLWIFHINRFGYEQFHNEKKRKQIPYELVEMLRLDSLFVMDSKGFIQKCSGKKTPKTKKVCEYRFFPVKMDFKFNRVIRRDNNKSLFLCQLGKDSIYSKKNLYYGYGYLKTGSKNLFSKLKELLPSAFFKIEKLKRFNNYVAFLLFMEDERIQIKSAELFLSKKNVETESIIDHFKRSNQPQISKVSVQKPKMDQKSDKKEDVPRVSNIVQAKSPERHANIQDFKSNDYSNNPLKEKINKNKRWLTIILKSIKQLFKFK</sequence>
<dbReference type="Proteomes" id="UP001341297">
    <property type="component" value="Unassembled WGS sequence"/>
</dbReference>
<dbReference type="OrthoDB" id="3784230at2"/>
<dbReference type="RefSeq" id="WP_048354129.1">
    <property type="nucleotide sequence ID" value="NZ_JARRTL010000027.1"/>
</dbReference>
<comment type="caution">
    <text evidence="4">The sequence shown here is derived from an EMBL/GenBank/DDBJ whole genome shotgun (WGS) entry which is preliminary data.</text>
</comment>
<organism evidence="4 6">
    <name type="scientific">Bacillus glycinifermentans</name>
    <dbReference type="NCBI Taxonomy" id="1664069"/>
    <lineage>
        <taxon>Bacteria</taxon>
        <taxon>Bacillati</taxon>
        <taxon>Bacillota</taxon>
        <taxon>Bacilli</taxon>
        <taxon>Bacillales</taxon>
        <taxon>Bacillaceae</taxon>
        <taxon>Bacillus</taxon>
    </lineage>
</organism>
<dbReference type="Proteomes" id="UP000036168">
    <property type="component" value="Unassembled WGS sequence"/>
</dbReference>
<protein>
    <submittedName>
        <fullName evidence="5">Competence protein CoiA family protein</fullName>
    </submittedName>
</protein>
<reference evidence="4 6" key="1">
    <citation type="journal article" date="2015" name="Int. J. Syst. Evol. Microbiol.">
        <title>Bacillus glycinifermentans sp. nov., isolated from fermented soybean paste.</title>
        <authorList>
            <person name="Kim S.J."/>
            <person name="Dunlap C.A."/>
            <person name="Kwon S.W."/>
            <person name="Rooney A.P."/>
        </authorList>
    </citation>
    <scope>NUCLEOTIDE SEQUENCE [LARGE SCALE GENOMIC DNA]</scope>
    <source>
        <strain evidence="4 6">GO-13</strain>
    </source>
</reference>
<keyword evidence="7" id="KW-1185">Reference proteome</keyword>
<evidence type="ECO:0000259" key="2">
    <source>
        <dbReference type="Pfam" id="PF06054"/>
    </source>
</evidence>
<feature type="compositionally biased region" description="Basic and acidic residues" evidence="1">
    <location>
        <begin position="321"/>
        <end position="334"/>
    </location>
</feature>
<reference evidence="5 7" key="3">
    <citation type="submission" date="2023-03" db="EMBL/GenBank/DDBJ databases">
        <title>Agriculturally important microbes genome sequencing.</title>
        <authorList>
            <person name="Dunlap C."/>
        </authorList>
    </citation>
    <scope>NUCLEOTIDE SEQUENCE [LARGE SCALE GENOMIC DNA]</scope>
    <source>
        <strain evidence="5 7">CBP-3203</strain>
    </source>
</reference>
<feature type="domain" description="Competence protein CoiA nuclease-like" evidence="2">
    <location>
        <begin position="56"/>
        <end position="151"/>
    </location>
</feature>
<name>A0A0T6BIA8_9BACI</name>
<accession>A0A0T6BIA8</accession>
<feature type="region of interest" description="Disordered" evidence="1">
    <location>
        <begin position="313"/>
        <end position="334"/>
    </location>
</feature>
<evidence type="ECO:0000259" key="3">
    <source>
        <dbReference type="Pfam" id="PF25164"/>
    </source>
</evidence>
<evidence type="ECO:0000313" key="6">
    <source>
        <dbReference type="Proteomes" id="UP000036168"/>
    </source>
</evidence>
<dbReference type="AlphaFoldDB" id="A0A0T6BIA8"/>
<evidence type="ECO:0000313" key="5">
    <source>
        <dbReference type="EMBL" id="MEC0487142.1"/>
    </source>
</evidence>
<proteinExistence type="predicted"/>
<evidence type="ECO:0000256" key="1">
    <source>
        <dbReference type="SAM" id="MobiDB-lite"/>
    </source>
</evidence>
<dbReference type="Pfam" id="PF06054">
    <property type="entry name" value="CoiA_nuc"/>
    <property type="match status" value="1"/>
</dbReference>
<dbReference type="InterPro" id="IPR057253">
    <property type="entry name" value="CoiA-like_N"/>
</dbReference>
<feature type="domain" description="Competence protein CoiA-like N-terminal" evidence="3">
    <location>
        <begin position="13"/>
        <end position="52"/>
    </location>
</feature>
<reference evidence="4" key="2">
    <citation type="submission" date="2015-10" db="EMBL/GenBank/DDBJ databases">
        <authorList>
            <person name="Gilbert D.G."/>
        </authorList>
    </citation>
    <scope>NUCLEOTIDE SEQUENCE</scope>
    <source>
        <strain evidence="4">GO-13</strain>
    </source>
</reference>
<dbReference type="InterPro" id="IPR010330">
    <property type="entry name" value="CoiA_nuc"/>
</dbReference>
<dbReference type="EMBL" id="JARRTL010000027">
    <property type="protein sequence ID" value="MEC0487142.1"/>
    <property type="molecule type" value="Genomic_DNA"/>
</dbReference>
<gene>
    <name evidence="4" type="ORF">AB447_209000</name>
    <name evidence="5" type="ORF">P8828_20525</name>
</gene>
<dbReference type="Pfam" id="PF25164">
    <property type="entry name" value="CoiA_N"/>
    <property type="match status" value="1"/>
</dbReference>
<evidence type="ECO:0000313" key="4">
    <source>
        <dbReference type="EMBL" id="KRT87094.1"/>
    </source>
</evidence>
<evidence type="ECO:0000313" key="7">
    <source>
        <dbReference type="Proteomes" id="UP001341297"/>
    </source>
</evidence>
<dbReference type="EMBL" id="LECW02000082">
    <property type="protein sequence ID" value="KRT87094.1"/>
    <property type="molecule type" value="Genomic_DNA"/>
</dbReference>